<sequence>MDISKIPKFVIWVGVAAFILVVLYAIYIYYVTSYLPPYLEYFTYSCQYANGTSLVIITAKQNLENVTVYNFYENSTCNLGNINYGSMNACSVNNNIIILNAYVRVYYTVNGNQYEAILPCQIVESKGGILSGLFSLFSH</sequence>
<dbReference type="RefSeq" id="WP_228615187.1">
    <property type="nucleotide sequence ID" value="NZ_QEFP02000004.1"/>
</dbReference>
<proteinExistence type="predicted"/>
<accession>A0A2T9WMD2</accession>
<keyword evidence="1" id="KW-0472">Membrane</keyword>
<evidence type="ECO:0000313" key="2">
    <source>
        <dbReference type="EMBL" id="MCC5446958.1"/>
    </source>
</evidence>
<dbReference type="EMBL" id="QEFP01000001">
    <property type="protein sequence ID" value="PVU68967.1"/>
    <property type="molecule type" value="Genomic_DNA"/>
</dbReference>
<reference evidence="2" key="2">
    <citation type="submission" date="2017-05" db="EMBL/GenBank/DDBJ databases">
        <authorList>
            <person name="Munson-Mcgee J.H."/>
        </authorList>
    </citation>
    <scope>NUCLEOTIDE SEQUENCE</scope>
    <source>
        <strain evidence="2">SCGC AB-777_F03</strain>
    </source>
</reference>
<dbReference type="Proteomes" id="UP000245509">
    <property type="component" value="Unassembled WGS sequence"/>
</dbReference>
<dbReference type="EMBL" id="QEFP02000004">
    <property type="protein sequence ID" value="MCC5446958.1"/>
    <property type="molecule type" value="Genomic_DNA"/>
</dbReference>
<gene>
    <name evidence="2" type="ORF">DDW03_000885</name>
    <name evidence="3" type="ORF">DDW03_00355</name>
</gene>
<organism evidence="3">
    <name type="scientific">Nanobsidianus stetteri</name>
    <dbReference type="NCBI Taxonomy" id="1294122"/>
    <lineage>
        <taxon>Archaea</taxon>
        <taxon>Nanobdellota</taxon>
        <taxon>Candidatus Nanoarchaeia</taxon>
        <taxon>Nanoarchaeales</taxon>
        <taxon>Nanopusillaceae</taxon>
        <taxon>Candidatus Nanobsidianus</taxon>
    </lineage>
</organism>
<keyword evidence="1" id="KW-0812">Transmembrane</keyword>
<keyword evidence="1" id="KW-1133">Transmembrane helix</keyword>
<reference evidence="3" key="3">
    <citation type="submission" date="2017-05" db="EMBL/GenBank/DDBJ databases">
        <authorList>
            <person name="Song R."/>
            <person name="Chenine A.L."/>
            <person name="Ruprecht R.M."/>
        </authorList>
    </citation>
    <scope>NUCLEOTIDE SEQUENCE</scope>
    <source>
        <strain evidence="3">SCGC AB-777_F03</strain>
    </source>
</reference>
<reference evidence="2" key="4">
    <citation type="submission" date="2021-11" db="EMBL/GenBank/DDBJ databases">
        <authorList>
            <person name="Munson-Mcgee J."/>
            <person name="Field E."/>
            <person name="Bateson M."/>
            <person name="Rooney C."/>
            <person name="Stepanauskas R."/>
            <person name="Young M."/>
        </authorList>
    </citation>
    <scope>NUCLEOTIDE SEQUENCE</scope>
    <source>
        <strain evidence="2">SCGC AB-777_F03</strain>
    </source>
</reference>
<evidence type="ECO:0000256" key="1">
    <source>
        <dbReference type="SAM" id="Phobius"/>
    </source>
</evidence>
<name>A0A2T9WMD2_NANST</name>
<dbReference type="AlphaFoldDB" id="A0A2T9WMD2"/>
<protein>
    <submittedName>
        <fullName evidence="3">Uncharacterized protein</fullName>
    </submittedName>
</protein>
<feature type="transmembrane region" description="Helical" evidence="1">
    <location>
        <begin position="9"/>
        <end position="30"/>
    </location>
</feature>
<reference evidence="3" key="1">
    <citation type="journal article" date="2015" name="Appl. Environ. Microbiol.">
        <title>Nanoarchaeota, Their Sulfolobales Host, and Nanoarchaeota Virus Distribution across Yellowstone National Park Hot Springs.</title>
        <authorList>
            <person name="Munson-McGee J.H."/>
            <person name="Field E.K."/>
            <person name="Bateson M."/>
            <person name="Rooney C."/>
            <person name="Stepanauskas R."/>
            <person name="Young M.J."/>
        </authorList>
    </citation>
    <scope>NUCLEOTIDE SEQUENCE [LARGE SCALE GENOMIC DNA]</scope>
    <source>
        <strain evidence="3">SCGC AB-777_F03</strain>
    </source>
</reference>
<evidence type="ECO:0000313" key="3">
    <source>
        <dbReference type="EMBL" id="PVU68967.1"/>
    </source>
</evidence>
<comment type="caution">
    <text evidence="3">The sequence shown here is derived from an EMBL/GenBank/DDBJ whole genome shotgun (WGS) entry which is preliminary data.</text>
</comment>